<feature type="compositionally biased region" description="Polar residues" evidence="3">
    <location>
        <begin position="1008"/>
        <end position="1018"/>
    </location>
</feature>
<protein>
    <recommendedName>
        <fullName evidence="4">PDZ domain-containing protein</fullName>
    </recommendedName>
</protein>
<dbReference type="CDD" id="cd06786">
    <property type="entry name" value="cpPDZ1_ScNma111-like"/>
    <property type="match status" value="1"/>
</dbReference>
<evidence type="ECO:0000256" key="1">
    <source>
        <dbReference type="ARBA" id="ARBA00010541"/>
    </source>
</evidence>
<dbReference type="PANTHER" id="PTHR46366:SF8">
    <property type="entry name" value="PRO-APOPTOTIC SERINE PROTEASE NMA111"/>
    <property type="match status" value="1"/>
</dbReference>
<dbReference type="Gene3D" id="2.40.10.120">
    <property type="match status" value="2"/>
</dbReference>
<evidence type="ECO:0000256" key="3">
    <source>
        <dbReference type="SAM" id="MobiDB-lite"/>
    </source>
</evidence>
<dbReference type="EMBL" id="JAABOA010000193">
    <property type="protein sequence ID" value="KAF9585387.1"/>
    <property type="molecule type" value="Genomic_DNA"/>
</dbReference>
<accession>A0A9P6KHX7</accession>
<feature type="compositionally biased region" description="Polar residues" evidence="3">
    <location>
        <begin position="7"/>
        <end position="19"/>
    </location>
</feature>
<dbReference type="InterPro" id="IPR001940">
    <property type="entry name" value="Peptidase_S1C"/>
</dbReference>
<comment type="caution">
    <text evidence="5">The sequence shown here is derived from an EMBL/GenBank/DDBJ whole genome shotgun (WGS) entry which is preliminary data.</text>
</comment>
<evidence type="ECO:0000313" key="6">
    <source>
        <dbReference type="Proteomes" id="UP000780801"/>
    </source>
</evidence>
<keyword evidence="6" id="KW-1185">Reference proteome</keyword>
<reference evidence="5" key="1">
    <citation type="journal article" date="2020" name="Fungal Divers.">
        <title>Resolving the Mortierellaceae phylogeny through synthesis of multi-gene phylogenetics and phylogenomics.</title>
        <authorList>
            <person name="Vandepol N."/>
            <person name="Liber J."/>
            <person name="Desiro A."/>
            <person name="Na H."/>
            <person name="Kennedy M."/>
            <person name="Barry K."/>
            <person name="Grigoriev I.V."/>
            <person name="Miller A.N."/>
            <person name="O'Donnell K."/>
            <person name="Stajich J.E."/>
            <person name="Bonito G."/>
        </authorList>
    </citation>
    <scope>NUCLEOTIDE SEQUENCE</scope>
    <source>
        <strain evidence="5">KOD1015</strain>
    </source>
</reference>
<dbReference type="Pfam" id="PF13365">
    <property type="entry name" value="Trypsin_2"/>
    <property type="match status" value="1"/>
</dbReference>
<sequence>MEIDLTDSPSATSVSTPTDGGNALLHQHKRRRTDDPSSDRDESSRTDPENEEMTDGNLASAINGISNPDGKIIPTGDVTRSAISLHEPPQWQKVIEKAVKAIVSIRFSQVSAFDTEGPETSEATGFIVDAERGYILTNRHVACSGPFVGEAVCHDHEEVDVFPVYRDPVHDFGILKFDPSKIRYMDVTSIPLAPEMAKVGIDIRVVGNDAGEKLSILSGSISRLDRNAPEYGDLTYNDFNTFYLQAASSTSGGSSGSPVIDINGSAVALQAGGSLKAATDFFLPLDRVRRALTYVQEDKPVPRGTIQTQFLYRPFDETRRLGLSQQTEALIRSKFPDEIGMLVAETVLPKGPACTVLEEGDILVSINGELITKFVPLEDCLDRNVGKEIEIVAERGGEQRRFTVVVQDLHSVTPDRYVEIGGAKLNNLSYQLARSFCVPVSGVYVSEPSGMFRFEGPDRGWLISSIDNHPINNLDDFIEVMQGIPDRERIPVVYYSIADVHTTSVAVIQVERHWSRFRLAIRNDQTGLWDFKNLGTPLPPKSIVPSTVRFLELDESLGPAKELFSSMVKVSYYMPCRIDGFPKSRKYGAGLVVDAERGLIVVSRNIVPFAMGDLSVTIADSIIVPGKVVYLHPTHNFAIISYNPADIGGTPIQSAKISPTNLVQGHQVSLVAFNHNQRPICLKTVVTDITSVTIPHNATPRFRGINLDAITLDTPLAQQCSSGVLADSEGRVQGLWLSYLGERNNSGRDNEYHLGLHISCIMPVLLPMQKGICPKLRSLNIEVMPVQMAQARHMGLTDTWVKKVEEANPARHHIFMVRRTETGSISASILQELDLILSINGKVITRMYELDAQYDATELEMVVLRKKQEVKVSVPTEPVDGSGTSRLVIWAGAMMHEPHKAVLQQSKTLPSRVYVSARSKGSPSYMYGMVPTMWVTHINGTPTPDLDALLRAVKQCPDNSYVRVKTMSFDMIPTVLSIKTNMHYWPTAEMVRDDGEESGWRKVVDTPAGSSSITSSAVMDSMTEVDPVETDVDQDGASKKRRVGVERDEAGIEKVDLE</sequence>
<dbReference type="OrthoDB" id="4217619at2759"/>
<dbReference type="InterPro" id="IPR009003">
    <property type="entry name" value="Peptidase_S1_PA"/>
</dbReference>
<organism evidence="5 6">
    <name type="scientific">Lunasporangiospora selenospora</name>
    <dbReference type="NCBI Taxonomy" id="979761"/>
    <lineage>
        <taxon>Eukaryota</taxon>
        <taxon>Fungi</taxon>
        <taxon>Fungi incertae sedis</taxon>
        <taxon>Mucoromycota</taxon>
        <taxon>Mortierellomycotina</taxon>
        <taxon>Mortierellomycetes</taxon>
        <taxon>Mortierellales</taxon>
        <taxon>Mortierellaceae</taxon>
        <taxon>Lunasporangiospora</taxon>
    </lineage>
</organism>
<dbReference type="SUPFAM" id="SSF50156">
    <property type="entry name" value="PDZ domain-like"/>
    <property type="match status" value="3"/>
</dbReference>
<dbReference type="InterPro" id="IPR001478">
    <property type="entry name" value="PDZ"/>
</dbReference>
<evidence type="ECO:0000259" key="4">
    <source>
        <dbReference type="SMART" id="SM00228"/>
    </source>
</evidence>
<dbReference type="Proteomes" id="UP000780801">
    <property type="component" value="Unassembled WGS sequence"/>
</dbReference>
<dbReference type="CDD" id="cd06719">
    <property type="entry name" value="PDZ2-4_Nma111p-like"/>
    <property type="match status" value="1"/>
</dbReference>
<dbReference type="InterPro" id="IPR036034">
    <property type="entry name" value="PDZ_sf"/>
</dbReference>
<dbReference type="InterPro" id="IPR025926">
    <property type="entry name" value="PDZ-like_dom"/>
</dbReference>
<proteinExistence type="inferred from homology"/>
<feature type="compositionally biased region" description="Basic and acidic residues" evidence="3">
    <location>
        <begin position="32"/>
        <end position="48"/>
    </location>
</feature>
<dbReference type="PANTHER" id="PTHR46366">
    <property type="entry name" value="PRO-APOPTOTIC SERINE PROTEASE NMA111"/>
    <property type="match status" value="1"/>
</dbReference>
<dbReference type="AlphaFoldDB" id="A0A9P6KHX7"/>
<feature type="domain" description="PDZ" evidence="4">
    <location>
        <begin position="782"/>
        <end position="867"/>
    </location>
</feature>
<feature type="domain" description="PDZ" evidence="4">
    <location>
        <begin position="319"/>
        <end position="397"/>
    </location>
</feature>
<dbReference type="GO" id="GO:0004252">
    <property type="term" value="F:serine-type endopeptidase activity"/>
    <property type="evidence" value="ECO:0007669"/>
    <property type="project" value="InterPro"/>
</dbReference>
<dbReference type="PRINTS" id="PR00834">
    <property type="entry name" value="PROTEASES2C"/>
</dbReference>
<gene>
    <name evidence="5" type="ORF">BGW38_002617</name>
</gene>
<evidence type="ECO:0000313" key="5">
    <source>
        <dbReference type="EMBL" id="KAF9585387.1"/>
    </source>
</evidence>
<dbReference type="Pfam" id="PF12812">
    <property type="entry name" value="PDZ_1"/>
    <property type="match status" value="2"/>
</dbReference>
<feature type="domain" description="PDZ" evidence="4">
    <location>
        <begin position="897"/>
        <end position="970"/>
    </location>
</feature>
<name>A0A9P6KHX7_9FUNG</name>
<feature type="region of interest" description="Disordered" evidence="3">
    <location>
        <begin position="996"/>
        <end position="1058"/>
    </location>
</feature>
<dbReference type="Gene3D" id="2.30.42.10">
    <property type="match status" value="2"/>
</dbReference>
<dbReference type="GO" id="GO:0006508">
    <property type="term" value="P:proteolysis"/>
    <property type="evidence" value="ECO:0007669"/>
    <property type="project" value="InterPro"/>
</dbReference>
<feature type="region of interest" description="Disordered" evidence="3">
    <location>
        <begin position="1"/>
        <end position="73"/>
    </location>
</feature>
<keyword evidence="2" id="KW-0677">Repeat</keyword>
<dbReference type="SMART" id="SM00228">
    <property type="entry name" value="PDZ"/>
    <property type="match status" value="3"/>
</dbReference>
<comment type="similarity">
    <text evidence="1">Belongs to the peptidase S1C family.</text>
</comment>
<feature type="compositionally biased region" description="Basic and acidic residues" evidence="3">
    <location>
        <begin position="1043"/>
        <end position="1058"/>
    </location>
</feature>
<dbReference type="SUPFAM" id="SSF50494">
    <property type="entry name" value="Trypsin-like serine proteases"/>
    <property type="match status" value="2"/>
</dbReference>
<evidence type="ECO:0000256" key="2">
    <source>
        <dbReference type="ARBA" id="ARBA00022737"/>
    </source>
</evidence>